<dbReference type="GO" id="GO:0043752">
    <property type="term" value="F:adenosylcobinamide kinase activity"/>
    <property type="evidence" value="ECO:0007669"/>
    <property type="project" value="UniProtKB-EC"/>
</dbReference>
<evidence type="ECO:0000256" key="6">
    <source>
        <dbReference type="ARBA" id="ARBA00005159"/>
    </source>
</evidence>
<comment type="similarity">
    <text evidence="7 14">Belongs to the CobU/CobP family.</text>
</comment>
<evidence type="ECO:0000313" key="17">
    <source>
        <dbReference type="EMBL" id="SDR97017.1"/>
    </source>
</evidence>
<dbReference type="GO" id="GO:0009236">
    <property type="term" value="P:cobalamin biosynthetic process"/>
    <property type="evidence" value="ECO:0007669"/>
    <property type="project" value="UniProtKB-UniRule"/>
</dbReference>
<feature type="binding site" evidence="16">
    <location>
        <begin position="49"/>
        <end position="52"/>
    </location>
    <ligand>
        <name>GTP</name>
        <dbReference type="ChEBI" id="CHEBI:37565"/>
    </ligand>
</feature>
<dbReference type="EC" id="2.7.7.62" evidence="14"/>
<evidence type="ECO:0000256" key="2">
    <source>
        <dbReference type="ARBA" id="ARBA00000711"/>
    </source>
</evidence>
<dbReference type="PANTHER" id="PTHR34848:SF1">
    <property type="entry name" value="BIFUNCTIONAL ADENOSYLCOBALAMIN BIOSYNTHESIS PROTEIN COBU"/>
    <property type="match status" value="1"/>
</dbReference>
<evidence type="ECO:0000313" key="18">
    <source>
        <dbReference type="Proteomes" id="UP000243413"/>
    </source>
</evidence>
<feature type="binding site" evidence="16">
    <location>
        <begin position="7"/>
        <end position="14"/>
    </location>
    <ligand>
        <name>GTP</name>
        <dbReference type="ChEBI" id="CHEBI:37565"/>
    </ligand>
</feature>
<evidence type="ECO:0000256" key="13">
    <source>
        <dbReference type="ARBA" id="ARBA00023134"/>
    </source>
</evidence>
<evidence type="ECO:0000256" key="3">
    <source>
        <dbReference type="ARBA" id="ARBA00001522"/>
    </source>
</evidence>
<dbReference type="STRING" id="472181.SAMN05216271_0852"/>
<dbReference type="InterPro" id="IPR003203">
    <property type="entry name" value="CobU/CobP"/>
</dbReference>
<evidence type="ECO:0000256" key="1">
    <source>
        <dbReference type="ARBA" id="ARBA00000312"/>
    </source>
</evidence>
<keyword evidence="11 14" id="KW-0418">Kinase</keyword>
<evidence type="ECO:0000256" key="15">
    <source>
        <dbReference type="PIRSR" id="PIRSR006135-1"/>
    </source>
</evidence>
<dbReference type="NCBIfam" id="NF004469">
    <property type="entry name" value="PRK05800.1"/>
    <property type="match status" value="1"/>
</dbReference>
<keyword evidence="13 14" id="KW-0342">GTP-binding</keyword>
<evidence type="ECO:0000256" key="16">
    <source>
        <dbReference type="PIRSR" id="PIRSR006135-2"/>
    </source>
</evidence>
<comment type="pathway">
    <text evidence="5 14">Cofactor biosynthesis; adenosylcobalamin biosynthesis; adenosylcobalamin from cob(II)yrinate a,c-diamide: step 6/7.</text>
</comment>
<reference evidence="18" key="1">
    <citation type="submission" date="2016-10" db="EMBL/GenBank/DDBJ databases">
        <authorList>
            <person name="Varghese N."/>
            <person name="Submissions S."/>
        </authorList>
    </citation>
    <scope>NUCLEOTIDE SEQUENCE [LARGE SCALE GENOMIC DNA]</scope>
    <source>
        <strain evidence="18">JCM 14963</strain>
    </source>
</reference>
<dbReference type="Pfam" id="PF02283">
    <property type="entry name" value="CobU"/>
    <property type="match status" value="1"/>
</dbReference>
<dbReference type="Proteomes" id="UP000243413">
    <property type="component" value="Chromosome I"/>
</dbReference>
<dbReference type="FunFam" id="3.40.50.300:FF:001825">
    <property type="entry name" value="Bifunctional adenosylcobalamin biosynthesis protein"/>
    <property type="match status" value="1"/>
</dbReference>
<evidence type="ECO:0000256" key="14">
    <source>
        <dbReference type="PIRNR" id="PIRNR006135"/>
    </source>
</evidence>
<feature type="binding site" evidence="16">
    <location>
        <position position="60"/>
    </location>
    <ligand>
        <name>GTP</name>
        <dbReference type="ChEBI" id="CHEBI:37565"/>
    </ligand>
</feature>
<evidence type="ECO:0000256" key="5">
    <source>
        <dbReference type="ARBA" id="ARBA00004692"/>
    </source>
</evidence>
<evidence type="ECO:0000256" key="12">
    <source>
        <dbReference type="ARBA" id="ARBA00022840"/>
    </source>
</evidence>
<dbReference type="PIRSF" id="PIRSF006135">
    <property type="entry name" value="CobU"/>
    <property type="match status" value="1"/>
</dbReference>
<evidence type="ECO:0000256" key="8">
    <source>
        <dbReference type="ARBA" id="ARBA00022573"/>
    </source>
</evidence>
<evidence type="ECO:0000256" key="9">
    <source>
        <dbReference type="ARBA" id="ARBA00022679"/>
    </source>
</evidence>
<evidence type="ECO:0000256" key="7">
    <source>
        <dbReference type="ARBA" id="ARBA00007490"/>
    </source>
</evidence>
<dbReference type="CDD" id="cd00544">
    <property type="entry name" value="CobU"/>
    <property type="match status" value="1"/>
</dbReference>
<dbReference type="Gene3D" id="3.40.50.300">
    <property type="entry name" value="P-loop containing nucleotide triphosphate hydrolases"/>
    <property type="match status" value="1"/>
</dbReference>
<keyword evidence="9 14" id="KW-0808">Transferase</keyword>
<dbReference type="GO" id="GO:0005524">
    <property type="term" value="F:ATP binding"/>
    <property type="evidence" value="ECO:0007669"/>
    <property type="project" value="UniProtKB-UniRule"/>
</dbReference>
<comment type="pathway">
    <text evidence="6 14">Cofactor biosynthesis; adenosylcobalamin biosynthesis; adenosylcobalamin from cob(II)yrinate a,c-diamide: step 5/7.</text>
</comment>
<dbReference type="SUPFAM" id="SSF52540">
    <property type="entry name" value="P-loop containing nucleoside triphosphate hydrolases"/>
    <property type="match status" value="1"/>
</dbReference>
<dbReference type="UniPathway" id="UPA00148">
    <property type="reaction ID" value="UER00236"/>
</dbReference>
<feature type="active site" description="GMP-histidine intermediate" evidence="15">
    <location>
        <position position="48"/>
    </location>
</feature>
<protein>
    <recommendedName>
        <fullName evidence="14">Bifunctional adenosylcobalamin biosynthesis protein</fullName>
        <ecNumber evidence="14">2.7.1.156</ecNumber>
        <ecNumber evidence="14">2.7.7.62</ecNumber>
    </recommendedName>
</protein>
<dbReference type="AlphaFoldDB" id="A0A1H1NDL4"/>
<comment type="catalytic activity">
    <reaction evidence="2 14">
        <text>adenosylcob(III)inamide phosphate + GTP + H(+) = adenosylcob(III)inamide-GDP + diphosphate</text>
        <dbReference type="Rhea" id="RHEA:22712"/>
        <dbReference type="ChEBI" id="CHEBI:15378"/>
        <dbReference type="ChEBI" id="CHEBI:33019"/>
        <dbReference type="ChEBI" id="CHEBI:37565"/>
        <dbReference type="ChEBI" id="CHEBI:58502"/>
        <dbReference type="ChEBI" id="CHEBI:60487"/>
        <dbReference type="EC" id="2.7.7.62"/>
    </reaction>
</comment>
<dbReference type="GO" id="GO:0008820">
    <property type="term" value="F:cobinamide phosphate guanylyltransferase activity"/>
    <property type="evidence" value="ECO:0007669"/>
    <property type="project" value="UniProtKB-UniRule"/>
</dbReference>
<dbReference type="GO" id="GO:0005525">
    <property type="term" value="F:GTP binding"/>
    <property type="evidence" value="ECO:0007669"/>
    <property type="project" value="UniProtKB-UniRule"/>
</dbReference>
<evidence type="ECO:0000256" key="10">
    <source>
        <dbReference type="ARBA" id="ARBA00022741"/>
    </source>
</evidence>
<comment type="catalytic activity">
    <reaction evidence="1 14">
        <text>adenosylcob(III)inamide + ATP = adenosylcob(III)inamide phosphate + ADP + H(+)</text>
        <dbReference type="Rhea" id="RHEA:15769"/>
        <dbReference type="ChEBI" id="CHEBI:2480"/>
        <dbReference type="ChEBI" id="CHEBI:15378"/>
        <dbReference type="ChEBI" id="CHEBI:30616"/>
        <dbReference type="ChEBI" id="CHEBI:58502"/>
        <dbReference type="ChEBI" id="CHEBI:456216"/>
        <dbReference type="EC" id="2.7.1.156"/>
    </reaction>
</comment>
<keyword evidence="17" id="KW-0548">Nucleotidyltransferase</keyword>
<keyword evidence="12 14" id="KW-0067">ATP-binding</keyword>
<organism evidence="17 18">
    <name type="scientific">Halopseudomonas sabulinigri</name>
    <dbReference type="NCBI Taxonomy" id="472181"/>
    <lineage>
        <taxon>Bacteria</taxon>
        <taxon>Pseudomonadati</taxon>
        <taxon>Pseudomonadota</taxon>
        <taxon>Gammaproteobacteria</taxon>
        <taxon>Pseudomonadales</taxon>
        <taxon>Pseudomonadaceae</taxon>
        <taxon>Halopseudomonas</taxon>
    </lineage>
</organism>
<sequence>MHELILGGARSGKSRMAERLALESGLSVTYIATCQPRDAEMAARVAHHRARRPADWALVEEPLALAQVLQQHASQERCLLVDCLTLWLSNLLLDTDTTRWAHERQRLFDSLQQLPGRLIMVSNETGLGVVPMGELSRRFVDEAGWLHQELAAHCERVVVCIAGLPQTLKGESV</sequence>
<dbReference type="EMBL" id="LT629763">
    <property type="protein sequence ID" value="SDR97017.1"/>
    <property type="molecule type" value="Genomic_DNA"/>
</dbReference>
<dbReference type="RefSeq" id="WP_092284157.1">
    <property type="nucleotide sequence ID" value="NZ_LT629763.1"/>
</dbReference>
<name>A0A1H1NDL4_9GAMM</name>
<keyword evidence="10 14" id="KW-0547">Nucleotide-binding</keyword>
<comment type="function">
    <text evidence="4 14">Catalyzes ATP-dependent phosphorylation of adenosylcobinamide and addition of GMP to adenosylcobinamide phosphate.</text>
</comment>
<proteinExistence type="inferred from homology"/>
<feature type="binding site" evidence="16">
    <location>
        <position position="82"/>
    </location>
    <ligand>
        <name>GTP</name>
        <dbReference type="ChEBI" id="CHEBI:37565"/>
    </ligand>
</feature>
<evidence type="ECO:0000256" key="4">
    <source>
        <dbReference type="ARBA" id="ARBA00003889"/>
    </source>
</evidence>
<dbReference type="InterPro" id="IPR027417">
    <property type="entry name" value="P-loop_NTPase"/>
</dbReference>
<dbReference type="PANTHER" id="PTHR34848">
    <property type="match status" value="1"/>
</dbReference>
<dbReference type="EC" id="2.7.1.156" evidence="14"/>
<keyword evidence="8 14" id="KW-0169">Cobalamin biosynthesis</keyword>
<dbReference type="OrthoDB" id="9788370at2"/>
<comment type="catalytic activity">
    <reaction evidence="3">
        <text>adenosylcob(III)inamide + GTP = adenosylcob(III)inamide phosphate + GDP + H(+)</text>
        <dbReference type="Rhea" id="RHEA:15765"/>
        <dbReference type="ChEBI" id="CHEBI:2480"/>
        <dbReference type="ChEBI" id="CHEBI:15378"/>
        <dbReference type="ChEBI" id="CHEBI:37565"/>
        <dbReference type="ChEBI" id="CHEBI:58189"/>
        <dbReference type="ChEBI" id="CHEBI:58502"/>
        <dbReference type="EC" id="2.7.1.156"/>
    </reaction>
</comment>
<evidence type="ECO:0000256" key="11">
    <source>
        <dbReference type="ARBA" id="ARBA00022777"/>
    </source>
</evidence>
<accession>A0A1H1NDL4</accession>
<gene>
    <name evidence="17" type="ORF">SAMN05216271_0852</name>
</gene>